<dbReference type="SFLD" id="SFLDG01086">
    <property type="entry name" value="elongater_protein-like"/>
    <property type="match status" value="1"/>
</dbReference>
<protein>
    <recommendedName>
        <fullName evidence="14">tRNA carboxymethyluridine synthase</fullName>
        <ecNumber evidence="14">2.3.1.311</ecNumber>
    </recommendedName>
</protein>
<dbReference type="InterPro" id="IPR039661">
    <property type="entry name" value="ELP3"/>
</dbReference>
<name>A0A6C0JD76_9ZZZZ</name>
<evidence type="ECO:0000256" key="7">
    <source>
        <dbReference type="ARBA" id="ARBA00022691"/>
    </source>
</evidence>
<dbReference type="EMBL" id="MN740363">
    <property type="protein sequence ID" value="QHU02790.1"/>
    <property type="molecule type" value="Genomic_DNA"/>
</dbReference>
<evidence type="ECO:0000256" key="6">
    <source>
        <dbReference type="ARBA" id="ARBA00022679"/>
    </source>
</evidence>
<dbReference type="AlphaFoldDB" id="A0A6C0JD76"/>
<feature type="domain" description="Elp3/MiaA/NifB-like radical SAM core" evidence="17">
    <location>
        <begin position="138"/>
        <end position="401"/>
    </location>
</feature>
<dbReference type="SUPFAM" id="SSF102114">
    <property type="entry name" value="Radical SAM enzymes"/>
    <property type="match status" value="1"/>
</dbReference>
<evidence type="ECO:0000313" key="18">
    <source>
        <dbReference type="EMBL" id="QHU02790.1"/>
    </source>
</evidence>
<dbReference type="GO" id="GO:0000049">
    <property type="term" value="F:tRNA binding"/>
    <property type="evidence" value="ECO:0007669"/>
    <property type="project" value="UniProtKB-KW"/>
</dbReference>
<evidence type="ECO:0000256" key="10">
    <source>
        <dbReference type="ARBA" id="ARBA00022884"/>
    </source>
</evidence>
<dbReference type="SFLD" id="SFLDS00029">
    <property type="entry name" value="Radical_SAM"/>
    <property type="match status" value="1"/>
</dbReference>
<dbReference type="Gene3D" id="3.80.30.20">
    <property type="entry name" value="tm_1862 like domain"/>
    <property type="match status" value="1"/>
</dbReference>
<keyword evidence="16" id="KW-0812">Transmembrane</keyword>
<dbReference type="SMART" id="SM00729">
    <property type="entry name" value="Elp3"/>
    <property type="match status" value="1"/>
</dbReference>
<evidence type="ECO:0000256" key="16">
    <source>
        <dbReference type="SAM" id="Phobius"/>
    </source>
</evidence>
<evidence type="ECO:0000256" key="8">
    <source>
        <dbReference type="ARBA" id="ARBA00022694"/>
    </source>
</evidence>
<dbReference type="GO" id="GO:0033588">
    <property type="term" value="C:elongator holoenzyme complex"/>
    <property type="evidence" value="ECO:0007669"/>
    <property type="project" value="TreeGrafter"/>
</dbReference>
<dbReference type="GO" id="GO:0005737">
    <property type="term" value="C:cytoplasm"/>
    <property type="evidence" value="ECO:0007669"/>
    <property type="project" value="TreeGrafter"/>
</dbReference>
<dbReference type="InterPro" id="IPR032432">
    <property type="entry name" value="Radical_SAM_C"/>
</dbReference>
<dbReference type="EC" id="2.3.1.311" evidence="14"/>
<dbReference type="InterPro" id="IPR058240">
    <property type="entry name" value="rSAM_sf"/>
</dbReference>
<keyword evidence="16" id="KW-0472">Membrane</keyword>
<dbReference type="SUPFAM" id="SSF55729">
    <property type="entry name" value="Acyl-CoA N-acyltransferases (Nat)"/>
    <property type="match status" value="1"/>
</dbReference>
<dbReference type="GO" id="GO:0051539">
    <property type="term" value="F:4 iron, 4 sulfur cluster binding"/>
    <property type="evidence" value="ECO:0007669"/>
    <property type="project" value="UniProtKB-KW"/>
</dbReference>
<dbReference type="InterPro" id="IPR034687">
    <property type="entry name" value="ELP3-like"/>
</dbReference>
<dbReference type="GO" id="GO:0005634">
    <property type="term" value="C:nucleus"/>
    <property type="evidence" value="ECO:0007669"/>
    <property type="project" value="TreeGrafter"/>
</dbReference>
<keyword evidence="13" id="KW-0012">Acyltransferase</keyword>
<keyword evidence="12" id="KW-0411">Iron-sulfur</keyword>
<keyword evidence="16" id="KW-1133">Transmembrane helix</keyword>
<evidence type="ECO:0000256" key="2">
    <source>
        <dbReference type="ARBA" id="ARBA00005217"/>
    </source>
</evidence>
<comment type="catalytic activity">
    <reaction evidence="15">
        <text>uridine(34) in tRNA + acetyl-CoA + S-adenosyl-L-methionine + H2O = 5-(carboxymethyl)uridine(34) in tRNA + 5'-deoxyadenosine + L-methionine + CoA + 2 H(+)</text>
        <dbReference type="Rhea" id="RHEA:61020"/>
        <dbReference type="Rhea" id="RHEA-COMP:10407"/>
        <dbReference type="Rhea" id="RHEA-COMP:11727"/>
        <dbReference type="ChEBI" id="CHEBI:15377"/>
        <dbReference type="ChEBI" id="CHEBI:15378"/>
        <dbReference type="ChEBI" id="CHEBI:17319"/>
        <dbReference type="ChEBI" id="CHEBI:57287"/>
        <dbReference type="ChEBI" id="CHEBI:57288"/>
        <dbReference type="ChEBI" id="CHEBI:57844"/>
        <dbReference type="ChEBI" id="CHEBI:59789"/>
        <dbReference type="ChEBI" id="CHEBI:65315"/>
        <dbReference type="ChEBI" id="CHEBI:74882"/>
        <dbReference type="EC" id="2.3.1.311"/>
    </reaction>
    <physiologicalReaction direction="left-to-right" evidence="15">
        <dbReference type="Rhea" id="RHEA:61021"/>
    </physiologicalReaction>
</comment>
<dbReference type="FunFam" id="3.80.30.20:FF:000011">
    <property type="entry name" value="Elongator complex"/>
    <property type="match status" value="1"/>
</dbReference>
<dbReference type="NCBIfam" id="TIGR01211">
    <property type="entry name" value="ELP3"/>
    <property type="match status" value="1"/>
</dbReference>
<evidence type="ECO:0000256" key="15">
    <source>
        <dbReference type="ARBA" id="ARBA00047372"/>
    </source>
</evidence>
<keyword evidence="7" id="KW-0949">S-adenosyl-L-methionine</keyword>
<dbReference type="Pfam" id="PF04055">
    <property type="entry name" value="Radical_SAM"/>
    <property type="match status" value="1"/>
</dbReference>
<dbReference type="GO" id="GO:0002926">
    <property type="term" value="P:tRNA wobble base 5-methoxycarbonylmethyl-2-thiouridinylation"/>
    <property type="evidence" value="ECO:0007669"/>
    <property type="project" value="TreeGrafter"/>
</dbReference>
<keyword evidence="6" id="KW-0808">Transferase</keyword>
<dbReference type="InterPro" id="IPR023404">
    <property type="entry name" value="rSAM_horseshoe"/>
</dbReference>
<evidence type="ECO:0000256" key="14">
    <source>
        <dbReference type="ARBA" id="ARBA00044771"/>
    </source>
</evidence>
<keyword evidence="8" id="KW-0819">tRNA processing</keyword>
<keyword evidence="4" id="KW-0004">4Fe-4S</keyword>
<dbReference type="InterPro" id="IPR016181">
    <property type="entry name" value="Acyl_CoA_acyltransferase"/>
</dbReference>
<evidence type="ECO:0000256" key="4">
    <source>
        <dbReference type="ARBA" id="ARBA00022485"/>
    </source>
</evidence>
<proteinExistence type="inferred from homology"/>
<evidence type="ECO:0000256" key="9">
    <source>
        <dbReference type="ARBA" id="ARBA00022723"/>
    </source>
</evidence>
<evidence type="ECO:0000256" key="5">
    <source>
        <dbReference type="ARBA" id="ARBA00022555"/>
    </source>
</evidence>
<evidence type="ECO:0000256" key="1">
    <source>
        <dbReference type="ARBA" id="ARBA00001966"/>
    </source>
</evidence>
<keyword evidence="11" id="KW-0408">Iron</keyword>
<evidence type="ECO:0000256" key="3">
    <source>
        <dbReference type="ARBA" id="ARBA00005494"/>
    </source>
</evidence>
<dbReference type="InterPro" id="IPR006638">
    <property type="entry name" value="Elp3/MiaA/NifB-like_rSAM"/>
</dbReference>
<evidence type="ECO:0000256" key="12">
    <source>
        <dbReference type="ARBA" id="ARBA00023014"/>
    </source>
</evidence>
<dbReference type="GO" id="GO:0046872">
    <property type="term" value="F:metal ion binding"/>
    <property type="evidence" value="ECO:0007669"/>
    <property type="project" value="UniProtKB-KW"/>
</dbReference>
<accession>A0A6C0JD76</accession>
<feature type="transmembrane region" description="Helical" evidence="16">
    <location>
        <begin position="646"/>
        <end position="666"/>
    </location>
</feature>
<evidence type="ECO:0000256" key="11">
    <source>
        <dbReference type="ARBA" id="ARBA00023004"/>
    </source>
</evidence>
<dbReference type="InterPro" id="IPR007197">
    <property type="entry name" value="rSAM"/>
</dbReference>
<evidence type="ECO:0000259" key="17">
    <source>
        <dbReference type="SMART" id="SM00729"/>
    </source>
</evidence>
<comment type="pathway">
    <text evidence="2">tRNA modification.</text>
</comment>
<reference evidence="18" key="1">
    <citation type="journal article" date="2020" name="Nature">
        <title>Giant virus diversity and host interactions through global metagenomics.</title>
        <authorList>
            <person name="Schulz F."/>
            <person name="Roux S."/>
            <person name="Paez-Espino D."/>
            <person name="Jungbluth S."/>
            <person name="Walsh D.A."/>
            <person name="Denef V.J."/>
            <person name="McMahon K.D."/>
            <person name="Konstantinidis K.T."/>
            <person name="Eloe-Fadrosh E.A."/>
            <person name="Kyrpides N.C."/>
            <person name="Woyke T."/>
        </authorList>
    </citation>
    <scope>NUCLEOTIDE SEQUENCE</scope>
    <source>
        <strain evidence="18">GVMAG-M-3300025880-76</strain>
    </source>
</reference>
<dbReference type="GO" id="GO:0106261">
    <property type="term" value="F:tRNA uridine(34) acetyltransferase activity"/>
    <property type="evidence" value="ECO:0007669"/>
    <property type="project" value="UniProtKB-EC"/>
</dbReference>
<organism evidence="18">
    <name type="scientific">viral metagenome</name>
    <dbReference type="NCBI Taxonomy" id="1070528"/>
    <lineage>
        <taxon>unclassified sequences</taxon>
        <taxon>metagenomes</taxon>
        <taxon>organismal metagenomes</taxon>
    </lineage>
</organism>
<dbReference type="SFLD" id="SFLDF00344">
    <property type="entry name" value="ELP3-like"/>
    <property type="match status" value="1"/>
</dbReference>
<keyword evidence="10" id="KW-0694">RNA-binding</keyword>
<evidence type="ECO:0000256" key="13">
    <source>
        <dbReference type="ARBA" id="ARBA00023315"/>
    </source>
</evidence>
<comment type="similarity">
    <text evidence="3">Belongs to the ELP3 family.</text>
</comment>
<comment type="cofactor">
    <cofactor evidence="1">
        <name>[4Fe-4S] cluster</name>
        <dbReference type="ChEBI" id="CHEBI:49883"/>
    </cofactor>
</comment>
<dbReference type="PANTHER" id="PTHR11135:SF2">
    <property type="entry name" value="ELONGATOR COMPLEX PROTEIN 3"/>
    <property type="match status" value="1"/>
</dbReference>
<keyword evidence="9" id="KW-0479">Metal-binding</keyword>
<dbReference type="Pfam" id="PF16199">
    <property type="entry name" value="Radical_SAM_C"/>
    <property type="match status" value="1"/>
</dbReference>
<sequence>MCKKLIYVKTSNTQYINYLKTVIMFDIEDIARKQQDKYGSFFQNVDTNVVNLVTDLCSQDSKNIDEVKQNLRLLMRKYHISPSKPQMCFAYDALVKHQLIEINPVVKHFIKAKEMRGLSGVIVISVITSPYPEFTDKNGVEQKQHFSCKHDCFYCPREVDADGKDINPRSYLSAEPTVARGLQHNFDAVRQFNDRAYQYVINSHCVDKIEVIVLGGTWTEYPREYQEVFIRDIFWAANTFYEKEKREKYSLVEEQKINETSKSRIIGLTLEMRPDSINEAEIIWLRYLGCTRVQIGVQHTDRRILKKVNRGCYVEDAMKALQLLKNYCYKVDAHWMPDLPGSSPEIDKRMFDEILESPDLQFDQWKVYPTAVVPWTKIKKWHEEGTYVPYTDENPANLIDVLTYVKKKVHPWIRLNRVVRDIPNATRSGELYIYGGNDKTNLRQLIHNCMKKNDTFCGCIRCREVKGNNSLIQHTQIIVRKYKSSGGFEYFISIESGNTSDDYFSDGKWYNIEGKVQPGIIYGFLRLRLCNNTNNMYFTEIHNAALVRELHVYGQVMTKTDNNNIGNNIQSKGFGKLLMRKAEEISAVHNYTKIAVISGIGVREYYRSIGYNDEATFMTKILTISDIISYRIIHIFAVPHSILYSNYIPCVCTYIIVAILYNYLYISE</sequence>
<keyword evidence="5" id="KW-0820">tRNA-binding</keyword>
<dbReference type="PANTHER" id="PTHR11135">
    <property type="entry name" value="HISTONE ACETYLTRANSFERASE-RELATED"/>
    <property type="match status" value="1"/>
</dbReference>